<dbReference type="GO" id="GO:0005524">
    <property type="term" value="F:ATP binding"/>
    <property type="evidence" value="ECO:0007669"/>
    <property type="project" value="UniProtKB-KW"/>
</dbReference>
<comment type="subcellular location">
    <subcellularLocation>
        <location evidence="1">Cell membrane</location>
        <topology evidence="1">Multi-pass membrane protein</topology>
    </subcellularLocation>
</comment>
<keyword evidence="8 9" id="KW-0472">Membrane</keyword>
<feature type="transmembrane region" description="Helical" evidence="9">
    <location>
        <begin position="105"/>
        <end position="125"/>
    </location>
</feature>
<dbReference type="Pfam" id="PF00005">
    <property type="entry name" value="ABC_tran"/>
    <property type="match status" value="1"/>
</dbReference>
<dbReference type="InterPro" id="IPR003593">
    <property type="entry name" value="AAA+_ATPase"/>
</dbReference>
<feature type="transmembrane region" description="Helical" evidence="9">
    <location>
        <begin position="21"/>
        <end position="41"/>
    </location>
</feature>
<dbReference type="EMBL" id="JAXAVX010000007">
    <property type="protein sequence ID" value="MDX8152699.1"/>
    <property type="molecule type" value="Genomic_DNA"/>
</dbReference>
<feature type="transmembrane region" description="Helical" evidence="9">
    <location>
        <begin position="132"/>
        <end position="150"/>
    </location>
</feature>
<dbReference type="InterPro" id="IPR051120">
    <property type="entry name" value="ABC_AA/LPS_Transport"/>
</dbReference>
<dbReference type="SMART" id="SM00382">
    <property type="entry name" value="AAA"/>
    <property type="match status" value="1"/>
</dbReference>
<evidence type="ECO:0000256" key="2">
    <source>
        <dbReference type="ARBA" id="ARBA00022448"/>
    </source>
</evidence>
<keyword evidence="2" id="KW-0813">Transport</keyword>
<evidence type="ECO:0000259" key="10">
    <source>
        <dbReference type="PROSITE" id="PS50893"/>
    </source>
</evidence>
<evidence type="ECO:0000313" key="11">
    <source>
        <dbReference type="EMBL" id="MDX8152699.1"/>
    </source>
</evidence>
<dbReference type="PROSITE" id="PS50893">
    <property type="entry name" value="ABC_TRANSPORTER_2"/>
    <property type="match status" value="1"/>
</dbReference>
<feature type="transmembrane region" description="Helical" evidence="9">
    <location>
        <begin position="79"/>
        <end position="99"/>
    </location>
</feature>
<dbReference type="PANTHER" id="PTHR45772:SF9">
    <property type="entry name" value="CONSERVED COMPONENT OF ABC TRANSPORTER FOR NATURAL AMINO ACIDS"/>
    <property type="match status" value="1"/>
</dbReference>
<keyword evidence="6 11" id="KW-0067">ATP-binding</keyword>
<dbReference type="Pfam" id="PF02653">
    <property type="entry name" value="BPD_transp_2"/>
    <property type="match status" value="1"/>
</dbReference>
<evidence type="ECO:0000256" key="3">
    <source>
        <dbReference type="ARBA" id="ARBA00022475"/>
    </source>
</evidence>
<dbReference type="InterPro" id="IPR032823">
    <property type="entry name" value="BCA_ABC_TP_C"/>
</dbReference>
<dbReference type="InterPro" id="IPR001851">
    <property type="entry name" value="ABC_transp_permease"/>
</dbReference>
<reference evidence="11 12" key="1">
    <citation type="submission" date="2023-11" db="EMBL/GenBank/DDBJ databases">
        <authorList>
            <person name="Xu M."/>
            <person name="Jiang T."/>
        </authorList>
    </citation>
    <scope>NUCLEOTIDE SEQUENCE [LARGE SCALE GENOMIC DNA]</scope>
    <source>
        <strain evidence="11 12">SD</strain>
    </source>
</reference>
<dbReference type="Pfam" id="PF12399">
    <property type="entry name" value="BCA_ABC_TP_C"/>
    <property type="match status" value="1"/>
</dbReference>
<feature type="transmembrane region" description="Helical" evidence="9">
    <location>
        <begin position="53"/>
        <end position="72"/>
    </location>
</feature>
<dbReference type="InterPro" id="IPR027417">
    <property type="entry name" value="P-loop_NTPase"/>
</dbReference>
<dbReference type="Gene3D" id="3.40.50.300">
    <property type="entry name" value="P-loop containing nucleotide triphosphate hydrolases"/>
    <property type="match status" value="1"/>
</dbReference>
<evidence type="ECO:0000313" key="12">
    <source>
        <dbReference type="Proteomes" id="UP001277761"/>
    </source>
</evidence>
<evidence type="ECO:0000256" key="6">
    <source>
        <dbReference type="ARBA" id="ARBA00022840"/>
    </source>
</evidence>
<keyword evidence="7 9" id="KW-1133">Transmembrane helix</keyword>
<protein>
    <submittedName>
        <fullName evidence="11">Branched-chain amino acid ABC transporter ATP-binding protein/permease</fullName>
    </submittedName>
</protein>
<dbReference type="Proteomes" id="UP001277761">
    <property type="component" value="Unassembled WGS sequence"/>
</dbReference>
<feature type="transmembrane region" description="Helical" evidence="9">
    <location>
        <begin position="327"/>
        <end position="347"/>
    </location>
</feature>
<keyword evidence="12" id="KW-1185">Reference proteome</keyword>
<comment type="caution">
    <text evidence="11">The sequence shown here is derived from an EMBL/GenBank/DDBJ whole genome shotgun (WGS) entry which is preliminary data.</text>
</comment>
<keyword evidence="3" id="KW-1003">Cell membrane</keyword>
<dbReference type="InterPro" id="IPR003439">
    <property type="entry name" value="ABC_transporter-like_ATP-bd"/>
</dbReference>
<feature type="transmembrane region" description="Helical" evidence="9">
    <location>
        <begin position="244"/>
        <end position="264"/>
    </location>
</feature>
<accession>A0ABU4VM00</accession>
<evidence type="ECO:0000256" key="8">
    <source>
        <dbReference type="ARBA" id="ARBA00023136"/>
    </source>
</evidence>
<organism evidence="11 12">
    <name type="scientific">Patulibacter brassicae</name>
    <dbReference type="NCBI Taxonomy" id="1705717"/>
    <lineage>
        <taxon>Bacteria</taxon>
        <taxon>Bacillati</taxon>
        <taxon>Actinomycetota</taxon>
        <taxon>Thermoleophilia</taxon>
        <taxon>Solirubrobacterales</taxon>
        <taxon>Patulibacteraceae</taxon>
        <taxon>Patulibacter</taxon>
    </lineage>
</organism>
<feature type="domain" description="ABC transporter" evidence="10">
    <location>
        <begin position="397"/>
        <end position="644"/>
    </location>
</feature>
<feature type="transmembrane region" description="Helical" evidence="9">
    <location>
        <begin position="276"/>
        <end position="306"/>
    </location>
</feature>
<dbReference type="PANTHER" id="PTHR45772">
    <property type="entry name" value="CONSERVED COMPONENT OF ABC TRANSPORTER FOR NATURAL AMINO ACIDS-RELATED"/>
    <property type="match status" value="1"/>
</dbReference>
<evidence type="ECO:0000256" key="5">
    <source>
        <dbReference type="ARBA" id="ARBA00022741"/>
    </source>
</evidence>
<evidence type="ECO:0000256" key="1">
    <source>
        <dbReference type="ARBA" id="ARBA00004651"/>
    </source>
</evidence>
<evidence type="ECO:0000256" key="9">
    <source>
        <dbReference type="SAM" id="Phobius"/>
    </source>
</evidence>
<dbReference type="RefSeq" id="WP_319954855.1">
    <property type="nucleotide sequence ID" value="NZ_JAXAVX010000007.1"/>
</dbReference>
<name>A0ABU4VM00_9ACTN</name>
<dbReference type="CDD" id="cd06581">
    <property type="entry name" value="TM_PBP1_LivM_like"/>
    <property type="match status" value="1"/>
</dbReference>
<feature type="transmembrane region" description="Helical" evidence="9">
    <location>
        <begin position="195"/>
        <end position="213"/>
    </location>
</feature>
<evidence type="ECO:0000256" key="4">
    <source>
        <dbReference type="ARBA" id="ARBA00022692"/>
    </source>
</evidence>
<dbReference type="InterPro" id="IPR043428">
    <property type="entry name" value="LivM-like"/>
</dbReference>
<dbReference type="SUPFAM" id="SSF52540">
    <property type="entry name" value="P-loop containing nucleoside triphosphate hydrolases"/>
    <property type="match status" value="1"/>
</dbReference>
<keyword evidence="5" id="KW-0547">Nucleotide-binding</keyword>
<keyword evidence="4 9" id="KW-0812">Transmembrane</keyword>
<dbReference type="CDD" id="cd03219">
    <property type="entry name" value="ABC_Mj1267_LivG_branched"/>
    <property type="match status" value="1"/>
</dbReference>
<evidence type="ECO:0000256" key="7">
    <source>
        <dbReference type="ARBA" id="ARBA00022989"/>
    </source>
</evidence>
<sequence length="657" mass="69525">MTSLLKRLAGGTGSRSVKAELRGDVLFALVIGVVGLIAILPGRDGAGTAMADMQLVGSIFAVIIAAIGLNLLTGYAKLVSLGQGAFYAIGAYGFAYLFLDGGFPALLAILVALILSGIIGALLALGSMRLRGPQFSMITLVLAIVVERILEQLETFGRASGYPNPLSHGTGLLEPIELFGTRLEPPLLAGTPGNVLVALLIVLVIVLVLYRNLVRSSWGRSLRAIGESEHLAAHLGVNVFSRKVVVFTVASVLGGLGGIFYVQIFAHLQPETFDIFLSITIVLSVILGGGGTVLGPVIGAALITWLQRSDVLTSVADAQQDLFGTDRWYLSTPGLLGLLFVITLFLLPNGIVGTANNALRRWAGADDESDADAALADLEVAQLPPREERREPGAELLRIDGASKRFGGLQAVGEMELAVREASIHAVIGPNGAGKSTLANLLTGVYQPDEGSFRLDGVELAQLKAHAIARSGVARTFQTPQVFPHETTLENVKAGFVDVAQLPLWKAALKPPSQYRREREIHDRAIELLDRVGLAEDASTLAGSLSYGKQRALEIARAMAMDPRLIVLDEPAAGLNPTECDGLAALLLQLREDGMAMILVEHHMDLVGQVADEVTCMDQGRLLAHGSAEEVLADPAVVAAYLGVPDPDDVAEMEVAR</sequence>
<proteinExistence type="predicted"/>
<gene>
    <name evidence="11" type="ORF">SK069_13920</name>
</gene>